<dbReference type="InterPro" id="IPR025605">
    <property type="entry name" value="OST-HTH/LOTUS_dom"/>
</dbReference>
<feature type="region of interest" description="Disordered" evidence="3">
    <location>
        <begin position="1666"/>
        <end position="1685"/>
    </location>
</feature>
<dbReference type="Gene3D" id="3.30.420.610">
    <property type="entry name" value="LOTUS domain-like"/>
    <property type="match status" value="2"/>
</dbReference>
<dbReference type="HOGENOM" id="CLU_235250_0_0_1"/>
<sequence length="1928" mass="217639">MSEEDLQCCVCKCGGDEIEYLISCRACEGEKIKQFCKQCCRKHLKESPDHSSGMAIFCQECEEVEIEATFYCGSCGQNLCTKCDQRIHNKCKRAKHTRQQLNLQRDLLIEIIIIIDENLAEVINSKKVVYDGFIDKLQKKRIKCDRSSLVVVFRNTCEEILNFDLNYQWEQFERSNGLSEKFLNTLKFMPQLATCVFFQTQQESYAAEKSSLSQLFPNVQVIFTKLPISSPAVSTDQQIILQQKQQQIQHLHQVQQQIQHIFPINQIQMKQSSINSKAQQQQIQQATWSNQNQQDQQQQLVQIQQQPQSILAPQQNTQFIGNNSFTQQQAQCNQPIQYCSTADKNNTNLNSNGNIQIQVKANIEESKNSQNNSAVYNQIEDEQAQKVDSKSVNGSQICKKKYGNKSLNTILNPCNSQNIDKKNSQYQHKNQSFDDGFQIYSSSESHSNEGNPPSNLNSKFLLINNSNMNNSQNNSNLSNNNIFNNNNNIITGKACNSNSLYNQIQQGSLSNSVQQINQQNIIGDNSGIGNNSLLRNNQQNSNLNIQNTIGNTNNSNTLNINNNTNSPNSNIMTKQASQRPRNNSSNHKHSQQTNSNNVTNPQLDYGNINSSINNTNNSLNQFHHNNSNNNNILTNQITNITNQVLSKNTENTSRSSIHSTKQPQTNTSANNNKNSSSGAGTQQKQKKSKKASKGSSNTSCNRLSRNTSSGSIRNLNTSKGSIDGGTNNILNNSLNQGLNKNASSGALEVKSKNSHNTYTCGMPFQQFQNPKTVSVKNQQIAIGIQKQLSFLAEKGELMIHKEVFLKMVQNNIPGCTEKDCVEIFNEAENAGIIHQTTRTFANSTELHFVSLKLEYISLQSLIWIIKSIKQDLMTPTDKLILSRIKECFGLKLTPKSWDMILNHLQHPSYIQNYQNGQNGLDLPQLVVQKVNDPLMGADTTVIYIKEQEWIPEDKGRIDFDNDKMWKLFKEFLDQYFKQPIQNEGSDDNKSNSSASSKKNSYFTTKITKSSKKQQANNQSSSANQQSQLNSQVNSANIANVNNASINTQSQQELRAIPGGRYGCVQYVKYCGPRELQELSLGRLSLFVQEAINTGIIRYHRTLLVKHTYNEENSVLNESSSVFSLENSVHILEKSAYGLQRDVTVKHLQDALLEILQEYPKGVSLVQIPQYLKKKVYFQFNLQDLGFPKLKNFIQTMNDKVQIELAGTNNSYAILKCNASKSKCAPSFLPENNISDQSCTSSPLSTNNQGNLVQQNDQSGASNQINRQVFGFSQGYGGIGQNNQQSYVNQQSQQYCQDFQNAILQTQCGSNSEQNQKQAAIVLEKLNELLEKVKQNIEAILKQNPNGIHIKDLYSALSKSMGVNFQFGLFGSMDFLGFLTSYAESIIDIECKQNYYVIYQKNHRFGTEGKINGSTGNPANTTNNSKLNYNTNFQAHMIQMNSLTGNAQQFQHPPFFQEFSQNPNLINFQNNYMNLASQNMMNFLQQNKQGGNNQVQQLTQQQQQQKQSAQTQQSTGTSNAKKRSMAISQSASNIFNNGSSSQNSNNNPNNSTSSTNFIQPPTQFNSMQVGPQQSPQQQFFINQQQQFLQNPSILQQQYIQTQLAQQYQLFGYAPYPNNPQISPNMQTNPFGQSETPQHVRSLSQHSNNKNTNSNPNLTIGSAVRQNNTSMTTNQPTNNNNYINNNQNHIFHYHPHHPQYLQQHGTQFNSNNGYFTPFYQVDVSQYQSTHSRNPSKSRQKGEQSSMDIKENIGLLEDILQDTEENYSFRTQTDRTFMGDDNLTSFNWSISILNPHYQSDRQREISTEFEQFPCDLSKITNKGGGSGSGGYQNLVSSAMNERITTSGGNNNGIKNNGINLLPNYQQQGGLPSYQNVLSSTPNSQQQQQQQYMNYFVNPQIYSSSNSYLNQNVQQFNTNNSFTKENNSERKI</sequence>
<feature type="compositionally biased region" description="Low complexity" evidence="3">
    <location>
        <begin position="990"/>
        <end position="1031"/>
    </location>
</feature>
<name>I7MHC4_TETTS</name>
<evidence type="ECO:0000256" key="2">
    <source>
        <dbReference type="SAM" id="Coils"/>
    </source>
</evidence>
<evidence type="ECO:0000259" key="5">
    <source>
        <dbReference type="PROSITE" id="PS51644"/>
    </source>
</evidence>
<dbReference type="CDD" id="cd08824">
    <property type="entry name" value="LOTUS"/>
    <property type="match status" value="1"/>
</dbReference>
<feature type="region of interest" description="Disordered" evidence="3">
    <location>
        <begin position="1724"/>
        <end position="1745"/>
    </location>
</feature>
<dbReference type="InterPro" id="IPR033489">
    <property type="entry name" value="RBBP6"/>
</dbReference>
<evidence type="ECO:0000313" key="7">
    <source>
        <dbReference type="Proteomes" id="UP000009168"/>
    </source>
</evidence>
<dbReference type="RefSeq" id="XP_001023086.2">
    <property type="nucleotide sequence ID" value="XM_001023086.2"/>
</dbReference>
<protein>
    <submittedName>
        <fullName evidence="6">B-box zinc finger protein</fullName>
    </submittedName>
</protein>
<dbReference type="GO" id="GO:0006511">
    <property type="term" value="P:ubiquitin-dependent protein catabolic process"/>
    <property type="evidence" value="ECO:0007669"/>
    <property type="project" value="TreeGrafter"/>
</dbReference>
<dbReference type="PROSITE" id="PS51644">
    <property type="entry name" value="HTH_OST"/>
    <property type="match status" value="2"/>
</dbReference>
<dbReference type="PROSITE" id="PS50119">
    <property type="entry name" value="ZF_BBOX"/>
    <property type="match status" value="1"/>
</dbReference>
<feature type="compositionally biased region" description="Polar residues" evidence="3">
    <location>
        <begin position="1556"/>
        <end position="1570"/>
    </location>
</feature>
<dbReference type="PANTHER" id="PTHR15439">
    <property type="entry name" value="RETINOBLASTOMA-BINDING PROTEIN 6"/>
    <property type="match status" value="1"/>
</dbReference>
<evidence type="ECO:0000256" key="1">
    <source>
        <dbReference type="PROSITE-ProRule" id="PRU00024"/>
    </source>
</evidence>
<feature type="domain" description="B box-type" evidence="4">
    <location>
        <begin position="53"/>
        <end position="101"/>
    </location>
</feature>
<feature type="compositionally biased region" description="Polar residues" evidence="3">
    <location>
        <begin position="1626"/>
        <end position="1645"/>
    </location>
</feature>
<dbReference type="InterPro" id="IPR025677">
    <property type="entry name" value="OST-HTH-assoc_dom"/>
</dbReference>
<feature type="coiled-coil region" evidence="2">
    <location>
        <begin position="1315"/>
        <end position="1342"/>
    </location>
</feature>
<dbReference type="OrthoDB" id="406045at2759"/>
<feature type="compositionally biased region" description="Polar residues" evidence="3">
    <location>
        <begin position="439"/>
        <end position="458"/>
    </location>
</feature>
<feature type="compositionally biased region" description="Low complexity" evidence="3">
    <location>
        <begin position="665"/>
        <end position="683"/>
    </location>
</feature>
<feature type="compositionally biased region" description="Polar residues" evidence="3">
    <location>
        <begin position="572"/>
        <end position="602"/>
    </location>
</feature>
<dbReference type="eggNOG" id="ENOG502SNGJ">
    <property type="taxonomic scope" value="Eukaryota"/>
</dbReference>
<dbReference type="CDD" id="cd19757">
    <property type="entry name" value="Bbox1"/>
    <property type="match status" value="1"/>
</dbReference>
<dbReference type="InterPro" id="IPR000315">
    <property type="entry name" value="Znf_B-box"/>
</dbReference>
<keyword evidence="1" id="KW-0863">Zinc-finger</keyword>
<feature type="region of interest" description="Disordered" evidence="3">
    <location>
        <begin position="648"/>
        <end position="727"/>
    </location>
</feature>
<dbReference type="GO" id="GO:0061630">
    <property type="term" value="F:ubiquitin protein ligase activity"/>
    <property type="evidence" value="ECO:0007669"/>
    <property type="project" value="InterPro"/>
</dbReference>
<gene>
    <name evidence="6" type="ORF">TTHERM_00353270</name>
</gene>
<feature type="domain" description="HTH OST-type" evidence="5">
    <location>
        <begin position="1143"/>
        <end position="1216"/>
    </location>
</feature>
<dbReference type="EMBL" id="GG662523">
    <property type="protein sequence ID" value="EAS02841.2"/>
    <property type="molecule type" value="Genomic_DNA"/>
</dbReference>
<feature type="compositionally biased region" description="Polar residues" evidence="3">
    <location>
        <begin position="700"/>
        <end position="727"/>
    </location>
</feature>
<feature type="domain" description="HTH OST-type" evidence="5">
    <location>
        <begin position="1328"/>
        <end position="1401"/>
    </location>
</feature>
<feature type="compositionally biased region" description="Low complexity" evidence="3">
    <location>
        <begin position="607"/>
        <end position="627"/>
    </location>
</feature>
<feature type="compositionally biased region" description="Low complexity" evidence="3">
    <location>
        <begin position="1646"/>
        <end position="1655"/>
    </location>
</feature>
<evidence type="ECO:0000256" key="3">
    <source>
        <dbReference type="SAM" id="MobiDB-lite"/>
    </source>
</evidence>
<dbReference type="InParanoid" id="I7MHC4"/>
<dbReference type="KEGG" id="tet:TTHERM_00353270"/>
<dbReference type="GO" id="GO:0016567">
    <property type="term" value="P:protein ubiquitination"/>
    <property type="evidence" value="ECO:0007669"/>
    <property type="project" value="InterPro"/>
</dbReference>
<feature type="compositionally biased region" description="Low complexity" evidence="3">
    <location>
        <begin position="1531"/>
        <end position="1555"/>
    </location>
</feature>
<accession>I7MHC4</accession>
<dbReference type="GeneID" id="7835423"/>
<dbReference type="Pfam" id="PF12872">
    <property type="entry name" value="OST-HTH"/>
    <property type="match status" value="2"/>
</dbReference>
<feature type="region of interest" description="Disordered" evidence="3">
    <location>
        <begin position="544"/>
        <end position="627"/>
    </location>
</feature>
<feature type="region of interest" description="Disordered" evidence="3">
    <location>
        <begin position="437"/>
        <end position="458"/>
    </location>
</feature>
<feature type="region of interest" description="Disordered" evidence="3">
    <location>
        <begin position="1488"/>
        <end position="1574"/>
    </location>
</feature>
<keyword evidence="1" id="KW-0862">Zinc</keyword>
<dbReference type="GO" id="GO:0008270">
    <property type="term" value="F:zinc ion binding"/>
    <property type="evidence" value="ECO:0007669"/>
    <property type="project" value="UniProtKB-KW"/>
</dbReference>
<dbReference type="Proteomes" id="UP000009168">
    <property type="component" value="Unassembled WGS sequence"/>
</dbReference>
<reference evidence="7" key="1">
    <citation type="journal article" date="2006" name="PLoS Biol.">
        <title>Macronuclear genome sequence of the ciliate Tetrahymena thermophila, a model eukaryote.</title>
        <authorList>
            <person name="Eisen J.A."/>
            <person name="Coyne R.S."/>
            <person name="Wu M."/>
            <person name="Wu D."/>
            <person name="Thiagarajan M."/>
            <person name="Wortman J.R."/>
            <person name="Badger J.H."/>
            <person name="Ren Q."/>
            <person name="Amedeo P."/>
            <person name="Jones K.M."/>
            <person name="Tallon L.J."/>
            <person name="Delcher A.L."/>
            <person name="Salzberg S.L."/>
            <person name="Silva J.C."/>
            <person name="Haas B.J."/>
            <person name="Majoros W.H."/>
            <person name="Farzad M."/>
            <person name="Carlton J.M."/>
            <person name="Smith R.K. Jr."/>
            <person name="Garg J."/>
            <person name="Pearlman R.E."/>
            <person name="Karrer K.M."/>
            <person name="Sun L."/>
            <person name="Manning G."/>
            <person name="Elde N.C."/>
            <person name="Turkewitz A.P."/>
            <person name="Asai D.J."/>
            <person name="Wilkes D.E."/>
            <person name="Wang Y."/>
            <person name="Cai H."/>
            <person name="Collins K."/>
            <person name="Stewart B.A."/>
            <person name="Lee S.R."/>
            <person name="Wilamowska K."/>
            <person name="Weinberg Z."/>
            <person name="Ruzzo W.L."/>
            <person name="Wloga D."/>
            <person name="Gaertig J."/>
            <person name="Frankel J."/>
            <person name="Tsao C.-C."/>
            <person name="Gorovsky M.A."/>
            <person name="Keeling P.J."/>
            <person name="Waller R.F."/>
            <person name="Patron N.J."/>
            <person name="Cherry J.M."/>
            <person name="Stover N.A."/>
            <person name="Krieger C.J."/>
            <person name="del Toro C."/>
            <person name="Ryder H.F."/>
            <person name="Williamson S.C."/>
            <person name="Barbeau R.A."/>
            <person name="Hamilton E.P."/>
            <person name="Orias E."/>
        </authorList>
    </citation>
    <scope>NUCLEOTIDE SEQUENCE [LARGE SCALE GENOMIC DNA]</scope>
    <source>
        <strain evidence="7">SB210</strain>
    </source>
</reference>
<keyword evidence="7" id="KW-1185">Reference proteome</keyword>
<feature type="compositionally biased region" description="Polar residues" evidence="3">
    <location>
        <begin position="648"/>
        <end position="664"/>
    </location>
</feature>
<feature type="compositionally biased region" description="Low complexity" evidence="3">
    <location>
        <begin position="544"/>
        <end position="571"/>
    </location>
</feature>
<proteinExistence type="predicted"/>
<organism evidence="6 7">
    <name type="scientific">Tetrahymena thermophila (strain SB210)</name>
    <dbReference type="NCBI Taxonomy" id="312017"/>
    <lineage>
        <taxon>Eukaryota</taxon>
        <taxon>Sar</taxon>
        <taxon>Alveolata</taxon>
        <taxon>Ciliophora</taxon>
        <taxon>Intramacronucleata</taxon>
        <taxon>Oligohymenophorea</taxon>
        <taxon>Hymenostomatida</taxon>
        <taxon>Tetrahymenina</taxon>
        <taxon>Tetrahymenidae</taxon>
        <taxon>Tetrahymena</taxon>
    </lineage>
</organism>
<feature type="compositionally biased region" description="Low complexity" evidence="3">
    <location>
        <begin position="1488"/>
        <end position="1518"/>
    </location>
</feature>
<feature type="region of interest" description="Disordered" evidence="3">
    <location>
        <begin position="1626"/>
        <end position="1659"/>
    </location>
</feature>
<dbReference type="GO" id="GO:0006397">
    <property type="term" value="P:mRNA processing"/>
    <property type="evidence" value="ECO:0007669"/>
    <property type="project" value="InterPro"/>
</dbReference>
<keyword evidence="1" id="KW-0479">Metal-binding</keyword>
<evidence type="ECO:0000259" key="4">
    <source>
        <dbReference type="PROSITE" id="PS50119"/>
    </source>
</evidence>
<feature type="region of interest" description="Disordered" evidence="3">
    <location>
        <begin position="980"/>
        <end position="1031"/>
    </location>
</feature>
<keyword evidence="2" id="KW-0175">Coiled coil</keyword>
<dbReference type="PANTHER" id="PTHR15439:SF0">
    <property type="entry name" value="CELL DIVISION CYCLE AND APOPTOSIS REGULATOR PROTEIN 1-RELATED"/>
    <property type="match status" value="1"/>
</dbReference>
<dbReference type="GO" id="GO:0005634">
    <property type="term" value="C:nucleus"/>
    <property type="evidence" value="ECO:0007669"/>
    <property type="project" value="TreeGrafter"/>
</dbReference>
<evidence type="ECO:0000313" key="6">
    <source>
        <dbReference type="EMBL" id="EAS02841.2"/>
    </source>
</evidence>
<dbReference type="InterPro" id="IPR041966">
    <property type="entry name" value="LOTUS-like"/>
</dbReference>
<dbReference type="Pfam" id="PF14418">
    <property type="entry name" value="OHA"/>
    <property type="match status" value="1"/>
</dbReference>